<evidence type="ECO:0000256" key="1">
    <source>
        <dbReference type="ARBA" id="ARBA00004141"/>
    </source>
</evidence>
<evidence type="ECO:0000256" key="5">
    <source>
        <dbReference type="ARBA" id="ARBA00023136"/>
    </source>
</evidence>
<dbReference type="Proteomes" id="UP000261620">
    <property type="component" value="Unplaced"/>
</dbReference>
<proteinExistence type="inferred from homology"/>
<reference evidence="9" key="2">
    <citation type="submission" date="2025-09" db="UniProtKB">
        <authorList>
            <consortium name="Ensembl"/>
        </authorList>
    </citation>
    <scope>IDENTIFICATION</scope>
</reference>
<dbReference type="STRING" id="94237.ENSMMOP00000010047"/>
<evidence type="ECO:0000313" key="9">
    <source>
        <dbReference type="Ensembl" id="ENSMMOP00000010047.1"/>
    </source>
</evidence>
<protein>
    <recommendedName>
        <fullName evidence="6">Synaptogyrin</fullName>
    </recommendedName>
</protein>
<reference evidence="9" key="1">
    <citation type="submission" date="2025-08" db="UniProtKB">
        <authorList>
            <consortium name="Ensembl"/>
        </authorList>
    </citation>
    <scope>IDENTIFICATION</scope>
</reference>
<keyword evidence="3 6" id="KW-0812">Transmembrane</keyword>
<keyword evidence="10" id="KW-1185">Reference proteome</keyword>
<dbReference type="AlphaFoldDB" id="A0A3Q3WDD1"/>
<dbReference type="Ensembl" id="ENSMMOT00000010221.1">
    <property type="protein sequence ID" value="ENSMMOP00000010047.1"/>
    <property type="gene ID" value="ENSMMOG00000007769.1"/>
</dbReference>
<keyword evidence="5 6" id="KW-0472">Membrane</keyword>
<feature type="domain" description="MARVEL" evidence="8">
    <location>
        <begin position="27"/>
        <end position="179"/>
    </location>
</feature>
<feature type="transmembrane region" description="Helical" evidence="6">
    <location>
        <begin position="152"/>
        <end position="175"/>
    </location>
</feature>
<evidence type="ECO:0000256" key="3">
    <source>
        <dbReference type="ARBA" id="ARBA00022692"/>
    </source>
</evidence>
<dbReference type="InterPro" id="IPR016579">
    <property type="entry name" value="Synaptogyrin"/>
</dbReference>
<dbReference type="PANTHER" id="PTHR10838:SF33">
    <property type="entry name" value="SYNAPTOGYRIN"/>
    <property type="match status" value="1"/>
</dbReference>
<evidence type="ECO:0000256" key="4">
    <source>
        <dbReference type="ARBA" id="ARBA00022989"/>
    </source>
</evidence>
<evidence type="ECO:0000256" key="2">
    <source>
        <dbReference type="ARBA" id="ARBA00010252"/>
    </source>
</evidence>
<comment type="similarity">
    <text evidence="2 6">Belongs to the synaptogyrin family.</text>
</comment>
<accession>A0A3Q3WDD1</accession>
<dbReference type="PROSITE" id="PS51225">
    <property type="entry name" value="MARVEL"/>
    <property type="match status" value="1"/>
</dbReference>
<dbReference type="InterPro" id="IPR008253">
    <property type="entry name" value="Marvel"/>
</dbReference>
<feature type="transmembrane region" description="Helical" evidence="6">
    <location>
        <begin position="79"/>
        <end position="101"/>
    </location>
</feature>
<evidence type="ECO:0000313" key="10">
    <source>
        <dbReference type="Proteomes" id="UP000261620"/>
    </source>
</evidence>
<dbReference type="PANTHER" id="PTHR10838">
    <property type="entry name" value="SYNAPTOGYRIN"/>
    <property type="match status" value="1"/>
</dbReference>
<evidence type="ECO:0000259" key="8">
    <source>
        <dbReference type="PROSITE" id="PS51225"/>
    </source>
</evidence>
<feature type="compositionally biased region" description="Low complexity" evidence="7">
    <location>
        <begin position="248"/>
        <end position="268"/>
    </location>
</feature>
<feature type="compositionally biased region" description="Polar residues" evidence="7">
    <location>
        <begin position="225"/>
        <end position="239"/>
    </location>
</feature>
<dbReference type="PIRSF" id="PIRSF011282">
    <property type="entry name" value="Synaptogyrin"/>
    <property type="match status" value="1"/>
</dbReference>
<dbReference type="Pfam" id="PF01284">
    <property type="entry name" value="MARVEL"/>
    <property type="match status" value="1"/>
</dbReference>
<feature type="transmembrane region" description="Helical" evidence="6">
    <location>
        <begin position="113"/>
        <end position="140"/>
    </location>
</feature>
<comment type="subcellular location">
    <subcellularLocation>
        <location evidence="1 6">Membrane</location>
        <topology evidence="1 6">Multi-pass membrane protein</topology>
    </subcellularLocation>
</comment>
<sequence length="268" mass="30326">PLPSRRAAHGAMEETAGAERGFDLFKFVRHPRTIVRLLSWVSLFGMVVFACITTEGYINTPFDPEAKCIFNQDYSTCRYAVSIGVIGFLACVFFLLLDIYLPFMSIGTKRKTLFVIDLGFSGVWTFLWFVCFCLLAAQWARTKDTRGIPQDAAHATIAFSFFSMATWGILTYFALARHRRDANEVAIPTYMEPPPDHHTPYPPTYAPTTYTPTAYSAYPSRVSEIHQQPPFTSERQPQGDTGYLPSDYQPSDYQPSNQQPSSYQPPSY</sequence>
<feature type="region of interest" description="Disordered" evidence="7">
    <location>
        <begin position="225"/>
        <end position="268"/>
    </location>
</feature>
<dbReference type="GO" id="GO:0031594">
    <property type="term" value="C:neuromuscular junction"/>
    <property type="evidence" value="ECO:0007669"/>
    <property type="project" value="TreeGrafter"/>
</dbReference>
<evidence type="ECO:0000256" key="7">
    <source>
        <dbReference type="SAM" id="MobiDB-lite"/>
    </source>
</evidence>
<feature type="transmembrane region" description="Helical" evidence="6">
    <location>
        <begin position="37"/>
        <end position="59"/>
    </location>
</feature>
<name>A0A3Q3WDD1_MOLML</name>
<organism evidence="9 10">
    <name type="scientific">Mola mola</name>
    <name type="common">Ocean sunfish</name>
    <name type="synonym">Tetraodon mola</name>
    <dbReference type="NCBI Taxonomy" id="94237"/>
    <lineage>
        <taxon>Eukaryota</taxon>
        <taxon>Metazoa</taxon>
        <taxon>Chordata</taxon>
        <taxon>Craniata</taxon>
        <taxon>Vertebrata</taxon>
        <taxon>Euteleostomi</taxon>
        <taxon>Actinopterygii</taxon>
        <taxon>Neopterygii</taxon>
        <taxon>Teleostei</taxon>
        <taxon>Neoteleostei</taxon>
        <taxon>Acanthomorphata</taxon>
        <taxon>Eupercaria</taxon>
        <taxon>Tetraodontiformes</taxon>
        <taxon>Molidae</taxon>
        <taxon>Mola</taxon>
    </lineage>
</organism>
<dbReference type="GO" id="GO:0030672">
    <property type="term" value="C:synaptic vesicle membrane"/>
    <property type="evidence" value="ECO:0007669"/>
    <property type="project" value="TreeGrafter"/>
</dbReference>
<keyword evidence="4 6" id="KW-1133">Transmembrane helix</keyword>
<evidence type="ECO:0000256" key="6">
    <source>
        <dbReference type="PIRNR" id="PIRNR011282"/>
    </source>
</evidence>